<dbReference type="Proteomes" id="UP001214441">
    <property type="component" value="Unassembled WGS sequence"/>
</dbReference>
<gene>
    <name evidence="4" type="ORF">NMN56_023835</name>
</gene>
<dbReference type="InterPro" id="IPR030678">
    <property type="entry name" value="Peptide/Ni-bd"/>
</dbReference>
<dbReference type="Gene3D" id="3.40.190.10">
    <property type="entry name" value="Periplasmic binding protein-like II"/>
    <property type="match status" value="1"/>
</dbReference>
<keyword evidence="5" id="KW-1185">Reference proteome</keyword>
<dbReference type="EMBL" id="JANCPR020000025">
    <property type="protein sequence ID" value="MDJ1134933.1"/>
    <property type="molecule type" value="Genomic_DNA"/>
</dbReference>
<evidence type="ECO:0000259" key="3">
    <source>
        <dbReference type="Pfam" id="PF00496"/>
    </source>
</evidence>
<evidence type="ECO:0000256" key="1">
    <source>
        <dbReference type="SAM" id="MobiDB-lite"/>
    </source>
</evidence>
<evidence type="ECO:0000313" key="4">
    <source>
        <dbReference type="EMBL" id="MDJ1134933.1"/>
    </source>
</evidence>
<protein>
    <submittedName>
        <fullName evidence="4">ABC transporter substrate-binding protein</fullName>
    </submittedName>
</protein>
<comment type="caution">
    <text evidence="4">The sequence shown here is derived from an EMBL/GenBank/DDBJ whole genome shotgun (WGS) entry which is preliminary data.</text>
</comment>
<feature type="region of interest" description="Disordered" evidence="1">
    <location>
        <begin position="87"/>
        <end position="107"/>
    </location>
</feature>
<feature type="signal peptide" evidence="2">
    <location>
        <begin position="1"/>
        <end position="20"/>
    </location>
</feature>
<dbReference type="InterPro" id="IPR039424">
    <property type="entry name" value="SBP_5"/>
</dbReference>
<dbReference type="PANTHER" id="PTHR30290:SF83">
    <property type="entry name" value="ABC TRANSPORTER SUBSTRATE-BINDING PROTEIN"/>
    <property type="match status" value="1"/>
</dbReference>
<name>A0ABT7A0S2_9ACTN</name>
<dbReference type="InterPro" id="IPR000914">
    <property type="entry name" value="SBP_5_dom"/>
</dbReference>
<proteinExistence type="predicted"/>
<dbReference type="Pfam" id="PF00496">
    <property type="entry name" value="SBP_bac_5"/>
    <property type="match status" value="1"/>
</dbReference>
<accession>A0ABT7A0S2</accession>
<reference evidence="4 5" key="1">
    <citation type="submission" date="2023-05" db="EMBL/GenBank/DDBJ databases">
        <title>Streptantibioticus silvisoli sp. nov., acidotolerant actinomycetes 1 from pine litter.</title>
        <authorList>
            <person name="Swiecimska M."/>
            <person name="Golinska P."/>
            <person name="Sangal V."/>
            <person name="Wachnowicz B."/>
            <person name="Goodfellow M."/>
        </authorList>
    </citation>
    <scope>NUCLEOTIDE SEQUENCE [LARGE SCALE GENOMIC DNA]</scope>
    <source>
        <strain evidence="4 5">DSM 42109</strain>
    </source>
</reference>
<dbReference type="Gene3D" id="3.10.105.10">
    <property type="entry name" value="Dipeptide-binding Protein, Domain 3"/>
    <property type="match status" value="1"/>
</dbReference>
<dbReference type="CDD" id="cd08506">
    <property type="entry name" value="PBP2_clavulanate_OppA2"/>
    <property type="match status" value="1"/>
</dbReference>
<keyword evidence="2" id="KW-0732">Signal</keyword>
<dbReference type="PIRSF" id="PIRSF002741">
    <property type="entry name" value="MppA"/>
    <property type="match status" value="1"/>
</dbReference>
<feature type="domain" description="Solute-binding protein family 5" evidence="3">
    <location>
        <begin position="89"/>
        <end position="473"/>
    </location>
</feature>
<feature type="chain" id="PRO_5047334726" evidence="2">
    <location>
        <begin position="21"/>
        <end position="566"/>
    </location>
</feature>
<dbReference type="PROSITE" id="PS51257">
    <property type="entry name" value="PROKAR_LIPOPROTEIN"/>
    <property type="match status" value="1"/>
</dbReference>
<evidence type="ECO:0000313" key="5">
    <source>
        <dbReference type="Proteomes" id="UP001214441"/>
    </source>
</evidence>
<sequence length="566" mass="59996">MRSGSGWPAGLAVATALALAGCSTGPAPISAGGPAGEPGKGGTVRVLSSTAFSHLDPAQGFDAGVNNFYRLVYRTLTTQRAAPGKAGTEVVPDLATDTGRPSDGGRTWTFTLRKGPRFQNGKAITSADVKFGISRAWDPEIGIGSPYAKQLIAAPKGYRGPYRSKGSSPRIDTPDSRTVVFHLKQSYADFGSAVAQPVFTPFPRGTGARSEFDKQPIASGPYQVAAYEAGARIKLVRNKFWSEATDEVRTARPDGFEWTFGLDPATIDERMLSARGEDVNAIADAIQPATISRIQDKETRRRTLSGLMGCTTYMSLNTKKGKLGDVRVRRALNYAVNKQSIVNAFGGATKADPATSIQPPTISGRKGTDLYATDGQRGDLDKARKLLKSAGVSKGFSLTLDTREAPVMRATAEALQQSLAPLGIKVKVNIIDTATFYEVIASPAQQHDAAVTGWCPDWAAGITFLPPLFDGRNIVSKGNQNLAQLNDPGINAAIDRASALKDVDEQNDAFGALDAKIMRDAPIVPLVYEKSVNLVGGNIAGAYKHPVLAGGIDFVSVGLADPDRRA</sequence>
<organism evidence="4 5">
    <name type="scientific">Streptomyces iconiensis</name>
    <dbReference type="NCBI Taxonomy" id="1384038"/>
    <lineage>
        <taxon>Bacteria</taxon>
        <taxon>Bacillati</taxon>
        <taxon>Actinomycetota</taxon>
        <taxon>Actinomycetes</taxon>
        <taxon>Kitasatosporales</taxon>
        <taxon>Streptomycetaceae</taxon>
        <taxon>Streptomyces</taxon>
    </lineage>
</organism>
<dbReference type="SUPFAM" id="SSF53850">
    <property type="entry name" value="Periplasmic binding protein-like II"/>
    <property type="match status" value="1"/>
</dbReference>
<evidence type="ECO:0000256" key="2">
    <source>
        <dbReference type="SAM" id="SignalP"/>
    </source>
</evidence>
<dbReference type="PANTHER" id="PTHR30290">
    <property type="entry name" value="PERIPLASMIC BINDING COMPONENT OF ABC TRANSPORTER"/>
    <property type="match status" value="1"/>
</dbReference>
<dbReference type="RefSeq" id="WP_274041457.1">
    <property type="nucleotide sequence ID" value="NZ_JANCPR020000025.1"/>
</dbReference>